<evidence type="ECO:0000256" key="8">
    <source>
        <dbReference type="ARBA" id="ARBA00023125"/>
    </source>
</evidence>
<accession>A0A2B4RM42</accession>
<evidence type="ECO:0000256" key="9">
    <source>
        <dbReference type="ARBA" id="ARBA00023163"/>
    </source>
</evidence>
<keyword evidence="4 12" id="KW-0863">Zinc-finger</keyword>
<evidence type="ECO:0000313" key="14">
    <source>
        <dbReference type="EMBL" id="PFX17893.1"/>
    </source>
</evidence>
<dbReference type="PROSITE" id="PS50950">
    <property type="entry name" value="ZF_THAP"/>
    <property type="match status" value="1"/>
</dbReference>
<dbReference type="Proteomes" id="UP000225706">
    <property type="component" value="Unassembled WGS sequence"/>
</dbReference>
<evidence type="ECO:0000256" key="4">
    <source>
        <dbReference type="ARBA" id="ARBA00022771"/>
    </source>
</evidence>
<evidence type="ECO:0000256" key="3">
    <source>
        <dbReference type="ARBA" id="ARBA00022723"/>
    </source>
</evidence>
<keyword evidence="7" id="KW-0175">Coiled coil</keyword>
<organism evidence="14 15">
    <name type="scientific">Stylophora pistillata</name>
    <name type="common">Smooth cauliflower coral</name>
    <dbReference type="NCBI Taxonomy" id="50429"/>
    <lineage>
        <taxon>Eukaryota</taxon>
        <taxon>Metazoa</taxon>
        <taxon>Cnidaria</taxon>
        <taxon>Anthozoa</taxon>
        <taxon>Hexacorallia</taxon>
        <taxon>Scleractinia</taxon>
        <taxon>Astrocoeniina</taxon>
        <taxon>Pocilloporidae</taxon>
        <taxon>Stylophora</taxon>
    </lineage>
</organism>
<keyword evidence="8 12" id="KW-0238">DNA-binding</keyword>
<dbReference type="InterPro" id="IPR006612">
    <property type="entry name" value="THAP_Znf"/>
</dbReference>
<keyword evidence="6" id="KW-0805">Transcription regulation</keyword>
<dbReference type="GO" id="GO:0005654">
    <property type="term" value="C:nucleoplasm"/>
    <property type="evidence" value="ECO:0007669"/>
    <property type="project" value="UniProtKB-SubCell"/>
</dbReference>
<dbReference type="SMART" id="SM00980">
    <property type="entry name" value="THAP"/>
    <property type="match status" value="1"/>
</dbReference>
<keyword evidence="11" id="KW-0131">Cell cycle</keyword>
<keyword evidence="3" id="KW-0479">Metal-binding</keyword>
<protein>
    <recommendedName>
        <fullName evidence="13">THAP-type domain-containing protein</fullName>
    </recommendedName>
</protein>
<feature type="domain" description="THAP-type" evidence="13">
    <location>
        <begin position="1"/>
        <end position="89"/>
    </location>
</feature>
<evidence type="ECO:0000256" key="12">
    <source>
        <dbReference type="PROSITE-ProRule" id="PRU00309"/>
    </source>
</evidence>
<keyword evidence="5" id="KW-0862">Zinc</keyword>
<dbReference type="PANTHER" id="PTHR46600:SF1">
    <property type="entry name" value="THAP DOMAIN-CONTAINING PROTEIN 1"/>
    <property type="match status" value="1"/>
</dbReference>
<dbReference type="GO" id="GO:0008270">
    <property type="term" value="F:zinc ion binding"/>
    <property type="evidence" value="ECO:0007669"/>
    <property type="project" value="UniProtKB-KW"/>
</dbReference>
<comment type="similarity">
    <text evidence="2">Belongs to the THAP1 family.</text>
</comment>
<gene>
    <name evidence="14" type="ORF">AWC38_SpisGene17766</name>
</gene>
<keyword evidence="10" id="KW-0539">Nucleus</keyword>
<dbReference type="InterPro" id="IPR026516">
    <property type="entry name" value="THAP1/10"/>
</dbReference>
<evidence type="ECO:0000259" key="13">
    <source>
        <dbReference type="PROSITE" id="PS50950"/>
    </source>
</evidence>
<keyword evidence="15" id="KW-1185">Reference proteome</keyword>
<evidence type="ECO:0000256" key="2">
    <source>
        <dbReference type="ARBA" id="ARBA00006177"/>
    </source>
</evidence>
<evidence type="ECO:0000256" key="6">
    <source>
        <dbReference type="ARBA" id="ARBA00023015"/>
    </source>
</evidence>
<evidence type="ECO:0000256" key="7">
    <source>
        <dbReference type="ARBA" id="ARBA00023054"/>
    </source>
</evidence>
<dbReference type="AlphaFoldDB" id="A0A2B4RM42"/>
<evidence type="ECO:0000313" key="15">
    <source>
        <dbReference type="Proteomes" id="UP000225706"/>
    </source>
</evidence>
<dbReference type="InterPro" id="IPR038441">
    <property type="entry name" value="THAP_Znf_sf"/>
</dbReference>
<evidence type="ECO:0000256" key="1">
    <source>
        <dbReference type="ARBA" id="ARBA00004642"/>
    </source>
</evidence>
<name>A0A2B4RM42_STYPI</name>
<evidence type="ECO:0000256" key="5">
    <source>
        <dbReference type="ARBA" id="ARBA00022833"/>
    </source>
</evidence>
<evidence type="ECO:0000256" key="11">
    <source>
        <dbReference type="ARBA" id="ARBA00023306"/>
    </source>
</evidence>
<keyword evidence="9" id="KW-0804">Transcription</keyword>
<dbReference type="PANTHER" id="PTHR46600">
    <property type="entry name" value="THAP DOMAIN-CONTAINING"/>
    <property type="match status" value="1"/>
</dbReference>
<dbReference type="Gene3D" id="6.20.210.20">
    <property type="entry name" value="THAP domain"/>
    <property type="match status" value="1"/>
</dbReference>
<dbReference type="OrthoDB" id="5958443at2759"/>
<dbReference type="Pfam" id="PF05485">
    <property type="entry name" value="THAP"/>
    <property type="match status" value="1"/>
</dbReference>
<dbReference type="GO" id="GO:0043565">
    <property type="term" value="F:sequence-specific DNA binding"/>
    <property type="evidence" value="ECO:0007669"/>
    <property type="project" value="InterPro"/>
</dbReference>
<dbReference type="EMBL" id="LSMT01000443">
    <property type="protein sequence ID" value="PFX17893.1"/>
    <property type="molecule type" value="Genomic_DNA"/>
</dbReference>
<sequence>MPQNCCMPNCTKKKYRTESGEKISYFKFPDDAILKKRWLHAIRRDEGKEFRVNENTKICSRHFKPEHLVKAVGGCSNKELQQSHSQTTANAAKATFETCTSSSAISYHDVKCSLNSCGDQTGEVKELKLPLADKKYAVKHATVWRGLEDVSRGCANFDRHSQLSLEEAATILSRESKRVSNDLDIMHLKVNQATAVQQFDHRFAVQLKDNATDEPAEQSENALDNDGINVCAFLSMKIADVIVSEVVTEIEFFVELAEAIEDAIWHLPEIINEHQDLRRMYDALEGYRILREQKVVTSLYDFSEELPFADAVFSYEGRQKLHSKLCDLACNDFLGVFTRESLVLTIGYRDGNIENKRKKKCHRDSL</sequence>
<comment type="subcellular location">
    <subcellularLocation>
        <location evidence="1">Nucleus</location>
        <location evidence="1">Nucleoplasm</location>
    </subcellularLocation>
</comment>
<proteinExistence type="inferred from homology"/>
<dbReference type="SUPFAM" id="SSF57716">
    <property type="entry name" value="Glucocorticoid receptor-like (DNA-binding domain)"/>
    <property type="match status" value="1"/>
</dbReference>
<comment type="caution">
    <text evidence="14">The sequence shown here is derived from an EMBL/GenBank/DDBJ whole genome shotgun (WGS) entry which is preliminary data.</text>
</comment>
<evidence type="ECO:0000256" key="10">
    <source>
        <dbReference type="ARBA" id="ARBA00023242"/>
    </source>
</evidence>
<reference evidence="15" key="1">
    <citation type="journal article" date="2017" name="bioRxiv">
        <title>Comparative analysis of the genomes of Stylophora pistillata and Acropora digitifera provides evidence for extensive differences between species of corals.</title>
        <authorList>
            <person name="Voolstra C.R."/>
            <person name="Li Y."/>
            <person name="Liew Y.J."/>
            <person name="Baumgarten S."/>
            <person name="Zoccola D."/>
            <person name="Flot J.-F."/>
            <person name="Tambutte S."/>
            <person name="Allemand D."/>
            <person name="Aranda M."/>
        </authorList>
    </citation>
    <scope>NUCLEOTIDE SEQUENCE [LARGE SCALE GENOMIC DNA]</scope>
</reference>